<name>A0A0A9DT34_ARUDO</name>
<proteinExistence type="predicted"/>
<reference evidence="1" key="2">
    <citation type="journal article" date="2015" name="Data Brief">
        <title>Shoot transcriptome of the giant reed, Arundo donax.</title>
        <authorList>
            <person name="Barrero R.A."/>
            <person name="Guerrero F.D."/>
            <person name="Moolhuijzen P."/>
            <person name="Goolsby J.A."/>
            <person name="Tidwell J."/>
            <person name="Bellgard S.E."/>
            <person name="Bellgard M.I."/>
        </authorList>
    </citation>
    <scope>NUCLEOTIDE SEQUENCE</scope>
    <source>
        <tissue evidence="1">Shoot tissue taken approximately 20 cm above the soil surface</tissue>
    </source>
</reference>
<evidence type="ECO:0000313" key="1">
    <source>
        <dbReference type="EMBL" id="JAD86932.1"/>
    </source>
</evidence>
<reference evidence="1" key="1">
    <citation type="submission" date="2014-09" db="EMBL/GenBank/DDBJ databases">
        <authorList>
            <person name="Magalhaes I.L.F."/>
            <person name="Oliveira U."/>
            <person name="Santos F.R."/>
            <person name="Vidigal T.H.D.A."/>
            <person name="Brescovit A.D."/>
            <person name="Santos A.J."/>
        </authorList>
    </citation>
    <scope>NUCLEOTIDE SEQUENCE</scope>
    <source>
        <tissue evidence="1">Shoot tissue taken approximately 20 cm above the soil surface</tissue>
    </source>
</reference>
<accession>A0A0A9DT34</accession>
<sequence>MNELTLILLIGLWGSKEGILKNLKDHWKHFDQNYSLLNNKLVHAGFRVRLLRVKRMSLHLLRM</sequence>
<protein>
    <submittedName>
        <fullName evidence="1">Uncharacterized protein</fullName>
    </submittedName>
</protein>
<organism evidence="1">
    <name type="scientific">Arundo donax</name>
    <name type="common">Giant reed</name>
    <name type="synonym">Donax arundinaceus</name>
    <dbReference type="NCBI Taxonomy" id="35708"/>
    <lineage>
        <taxon>Eukaryota</taxon>
        <taxon>Viridiplantae</taxon>
        <taxon>Streptophyta</taxon>
        <taxon>Embryophyta</taxon>
        <taxon>Tracheophyta</taxon>
        <taxon>Spermatophyta</taxon>
        <taxon>Magnoliopsida</taxon>
        <taxon>Liliopsida</taxon>
        <taxon>Poales</taxon>
        <taxon>Poaceae</taxon>
        <taxon>PACMAD clade</taxon>
        <taxon>Arundinoideae</taxon>
        <taxon>Arundineae</taxon>
        <taxon>Arundo</taxon>
    </lineage>
</organism>
<dbReference type="AlphaFoldDB" id="A0A0A9DT34"/>
<dbReference type="EMBL" id="GBRH01210963">
    <property type="protein sequence ID" value="JAD86932.1"/>
    <property type="molecule type" value="Transcribed_RNA"/>
</dbReference>